<dbReference type="EMBL" id="LK032535">
    <property type="protein sequence ID" value="CDY42815.1"/>
    <property type="molecule type" value="Genomic_DNA"/>
</dbReference>
<organism evidence="8 9">
    <name type="scientific">Brassica napus</name>
    <name type="common">Rape</name>
    <dbReference type="NCBI Taxonomy" id="3708"/>
    <lineage>
        <taxon>Eukaryota</taxon>
        <taxon>Viridiplantae</taxon>
        <taxon>Streptophyta</taxon>
        <taxon>Embryophyta</taxon>
        <taxon>Tracheophyta</taxon>
        <taxon>Spermatophyta</taxon>
        <taxon>Magnoliopsida</taxon>
        <taxon>eudicotyledons</taxon>
        <taxon>Gunneridae</taxon>
        <taxon>Pentapetalae</taxon>
        <taxon>rosids</taxon>
        <taxon>malvids</taxon>
        <taxon>Brassicales</taxon>
        <taxon>Brassicaceae</taxon>
        <taxon>Brassiceae</taxon>
        <taxon>Brassica</taxon>
    </lineage>
</organism>
<keyword evidence="6" id="KW-0732">Signal</keyword>
<dbReference type="AlphaFoldDB" id="A0A078HWG4"/>
<evidence type="ECO:0000313" key="8">
    <source>
        <dbReference type="EMBL" id="CDY42815.1"/>
    </source>
</evidence>
<evidence type="ECO:0000256" key="4">
    <source>
        <dbReference type="ARBA" id="ARBA00022821"/>
    </source>
</evidence>
<protein>
    <submittedName>
        <fullName evidence="8">BnaC03g23910D protein</fullName>
    </submittedName>
</protein>
<keyword evidence="9" id="KW-1185">Reference proteome</keyword>
<name>A0A078HWG4_BRANA</name>
<evidence type="ECO:0000256" key="5">
    <source>
        <dbReference type="ARBA" id="ARBA00023157"/>
    </source>
</evidence>
<dbReference type="Proteomes" id="UP000028999">
    <property type="component" value="Unassembled WGS sequence"/>
</dbReference>
<dbReference type="GO" id="GO:0031640">
    <property type="term" value="P:killing of cells of another organism"/>
    <property type="evidence" value="ECO:0007669"/>
    <property type="project" value="UniProtKB-KW"/>
</dbReference>
<dbReference type="OMA" id="ARCCCIR"/>
<comment type="similarity">
    <text evidence="1">Belongs to the DEFL family.</text>
</comment>
<evidence type="ECO:0000256" key="2">
    <source>
        <dbReference type="ARBA" id="ARBA00022529"/>
    </source>
</evidence>
<evidence type="ECO:0000256" key="6">
    <source>
        <dbReference type="SAM" id="SignalP"/>
    </source>
</evidence>
<evidence type="ECO:0000313" key="9">
    <source>
        <dbReference type="Proteomes" id="UP000028999"/>
    </source>
</evidence>
<gene>
    <name evidence="8" type="primary">BnaC03g23910D</name>
    <name evidence="8" type="ORF">GSBRNA2T00075496001</name>
</gene>
<reference evidence="8 9" key="1">
    <citation type="journal article" date="2014" name="Science">
        <title>Plant genetics. Early allopolyploid evolution in the post-Neolithic Brassica napus oilseed genome.</title>
        <authorList>
            <person name="Chalhoub B."/>
            <person name="Denoeud F."/>
            <person name="Liu S."/>
            <person name="Parkin I.A."/>
            <person name="Tang H."/>
            <person name="Wang X."/>
            <person name="Chiquet J."/>
            <person name="Belcram H."/>
            <person name="Tong C."/>
            <person name="Samans B."/>
            <person name="Correa M."/>
            <person name="Da Silva C."/>
            <person name="Just J."/>
            <person name="Falentin C."/>
            <person name="Koh C.S."/>
            <person name="Le Clainche I."/>
            <person name="Bernard M."/>
            <person name="Bento P."/>
            <person name="Noel B."/>
            <person name="Labadie K."/>
            <person name="Alberti A."/>
            <person name="Charles M."/>
            <person name="Arnaud D."/>
            <person name="Guo H."/>
            <person name="Daviaud C."/>
            <person name="Alamery S."/>
            <person name="Jabbari K."/>
            <person name="Zhao M."/>
            <person name="Edger P.P."/>
            <person name="Chelaifa H."/>
            <person name="Tack D."/>
            <person name="Lassalle G."/>
            <person name="Mestiri I."/>
            <person name="Schnel N."/>
            <person name="Le Paslier M.C."/>
            <person name="Fan G."/>
            <person name="Renault V."/>
            <person name="Bayer P.E."/>
            <person name="Golicz A.A."/>
            <person name="Manoli S."/>
            <person name="Lee T.H."/>
            <person name="Thi V.H."/>
            <person name="Chalabi S."/>
            <person name="Hu Q."/>
            <person name="Fan C."/>
            <person name="Tollenaere R."/>
            <person name="Lu Y."/>
            <person name="Battail C."/>
            <person name="Shen J."/>
            <person name="Sidebottom C.H."/>
            <person name="Wang X."/>
            <person name="Canaguier A."/>
            <person name="Chauveau A."/>
            <person name="Berard A."/>
            <person name="Deniot G."/>
            <person name="Guan M."/>
            <person name="Liu Z."/>
            <person name="Sun F."/>
            <person name="Lim Y.P."/>
            <person name="Lyons E."/>
            <person name="Town C.D."/>
            <person name="Bancroft I."/>
            <person name="Wang X."/>
            <person name="Meng J."/>
            <person name="Ma J."/>
            <person name="Pires J.C."/>
            <person name="King G.J."/>
            <person name="Brunel D."/>
            <person name="Delourme R."/>
            <person name="Renard M."/>
            <person name="Aury J.M."/>
            <person name="Adams K.L."/>
            <person name="Batley J."/>
            <person name="Snowdon R.J."/>
            <person name="Tost J."/>
            <person name="Edwards D."/>
            <person name="Zhou Y."/>
            <person name="Hua W."/>
            <person name="Sharpe A.G."/>
            <person name="Paterson A.H."/>
            <person name="Guan C."/>
            <person name="Wincker P."/>
        </authorList>
    </citation>
    <scope>NUCLEOTIDE SEQUENCE [LARGE SCALE GENOMIC DNA]</scope>
    <source>
        <strain evidence="9">cv. Darmor-bzh</strain>
    </source>
</reference>
<dbReference type="SMR" id="A0A078HWG4"/>
<dbReference type="Pfam" id="PF24552">
    <property type="entry name" value="Defensin"/>
    <property type="match status" value="1"/>
</dbReference>
<accession>A0A078HWG4</accession>
<proteinExistence type="inferred from homology"/>
<keyword evidence="4" id="KW-0611">Plant defense</keyword>
<evidence type="ECO:0000259" key="7">
    <source>
        <dbReference type="Pfam" id="PF24552"/>
    </source>
</evidence>
<evidence type="ECO:0000256" key="3">
    <source>
        <dbReference type="ARBA" id="ARBA00022577"/>
    </source>
</evidence>
<dbReference type="GO" id="GO:0050832">
    <property type="term" value="P:defense response to fungus"/>
    <property type="evidence" value="ECO:0007669"/>
    <property type="project" value="UniProtKB-KW"/>
</dbReference>
<feature type="chain" id="PRO_5044539676" evidence="6">
    <location>
        <begin position="28"/>
        <end position="78"/>
    </location>
</feature>
<dbReference type="InterPro" id="IPR056373">
    <property type="entry name" value="Defensin-like_dom"/>
</dbReference>
<sequence>MGITKTSIAIFFVVVLTISISNHNVSAVTVIEAATRPPCLFLCNGFPLNNFACWHDCGSKGYNDGRCGGNPSRCCCRN</sequence>
<dbReference type="PaxDb" id="3708-A0A078HWG4"/>
<evidence type="ECO:0000256" key="1">
    <source>
        <dbReference type="ARBA" id="ARBA00006722"/>
    </source>
</evidence>
<feature type="domain" description="Defensin-like" evidence="7">
    <location>
        <begin position="37"/>
        <end position="78"/>
    </location>
</feature>
<keyword evidence="3" id="KW-0295">Fungicide</keyword>
<dbReference type="Gramene" id="CDY42815">
    <property type="protein sequence ID" value="CDY42815"/>
    <property type="gene ID" value="GSBRNA2T00075496001"/>
</dbReference>
<feature type="signal peptide" evidence="6">
    <location>
        <begin position="1"/>
        <end position="27"/>
    </location>
</feature>
<keyword evidence="5" id="KW-1015">Disulfide bond</keyword>
<dbReference type="STRING" id="3708.A0A078HWG4"/>
<keyword evidence="2" id="KW-0929">Antimicrobial</keyword>